<organism evidence="2 3">
    <name type="scientific">Bacillus songklensis</name>
    <dbReference type="NCBI Taxonomy" id="1069116"/>
    <lineage>
        <taxon>Bacteria</taxon>
        <taxon>Bacillati</taxon>
        <taxon>Bacillota</taxon>
        <taxon>Bacilli</taxon>
        <taxon>Bacillales</taxon>
        <taxon>Bacillaceae</taxon>
        <taxon>Bacillus</taxon>
    </lineage>
</organism>
<feature type="chain" id="PRO_5047185025" description="Lipoprotein" evidence="1">
    <location>
        <begin position="23"/>
        <end position="146"/>
    </location>
</feature>
<proteinExistence type="predicted"/>
<evidence type="ECO:0000256" key="1">
    <source>
        <dbReference type="SAM" id="SignalP"/>
    </source>
</evidence>
<evidence type="ECO:0000313" key="3">
    <source>
        <dbReference type="Proteomes" id="UP001595752"/>
    </source>
</evidence>
<protein>
    <recommendedName>
        <fullName evidence="4">Lipoprotein</fullName>
    </recommendedName>
</protein>
<dbReference type="PROSITE" id="PS51257">
    <property type="entry name" value="PROKAR_LIPOPROTEIN"/>
    <property type="match status" value="1"/>
</dbReference>
<keyword evidence="1" id="KW-0732">Signal</keyword>
<dbReference type="Proteomes" id="UP001595752">
    <property type="component" value="Unassembled WGS sequence"/>
</dbReference>
<evidence type="ECO:0000313" key="2">
    <source>
        <dbReference type="EMBL" id="MFC3885531.1"/>
    </source>
</evidence>
<dbReference type="RefSeq" id="WP_377917946.1">
    <property type="nucleotide sequence ID" value="NZ_JBHRZT010000072.1"/>
</dbReference>
<gene>
    <name evidence="2" type="ORF">ACFOU2_19465</name>
</gene>
<accession>A0ABV8B8K6</accession>
<evidence type="ECO:0008006" key="4">
    <source>
        <dbReference type="Google" id="ProtNLM"/>
    </source>
</evidence>
<comment type="caution">
    <text evidence="2">The sequence shown here is derived from an EMBL/GenBank/DDBJ whole genome shotgun (WGS) entry which is preliminary data.</text>
</comment>
<feature type="signal peptide" evidence="1">
    <location>
        <begin position="1"/>
        <end position="22"/>
    </location>
</feature>
<name>A0ABV8B8K6_9BACI</name>
<reference evidence="3" key="1">
    <citation type="journal article" date="2019" name="Int. J. Syst. Evol. Microbiol.">
        <title>The Global Catalogue of Microorganisms (GCM) 10K type strain sequencing project: providing services to taxonomists for standard genome sequencing and annotation.</title>
        <authorList>
            <consortium name="The Broad Institute Genomics Platform"/>
            <consortium name="The Broad Institute Genome Sequencing Center for Infectious Disease"/>
            <person name="Wu L."/>
            <person name="Ma J."/>
        </authorList>
    </citation>
    <scope>NUCLEOTIDE SEQUENCE [LARGE SCALE GENOMIC DNA]</scope>
    <source>
        <strain evidence="3">CCUG 61889</strain>
    </source>
</reference>
<dbReference type="EMBL" id="JBHRZT010000072">
    <property type="protein sequence ID" value="MFC3885531.1"/>
    <property type="molecule type" value="Genomic_DNA"/>
</dbReference>
<sequence>MKKIIGLSMILMAFMLTGCSIQIDSETGLSAKSEELVSKAEAIETEFNSTLNTIAQLEGKQSLSSDDQELIDNQIDRIMMVVDDFKETDTPFLGKKVKELADQNLKERERTLLNVQEKAENRTMTKEDLQKVKKAISDDVTISLFN</sequence>
<keyword evidence="3" id="KW-1185">Reference proteome</keyword>